<proteinExistence type="predicted"/>
<protein>
    <submittedName>
        <fullName evidence="2">DUF2970 domain-containing protein</fullName>
    </submittedName>
</protein>
<sequence>MEKKKSTFMQSMKAVMWGFLGVRKKSGLQEDVATLSFVHIIIAGVVGALIFMAILLLIVKAVVSH</sequence>
<organism evidence="2 3">
    <name type="scientific">Polynucleobacter tropicus</name>
    <dbReference type="NCBI Taxonomy" id="1743174"/>
    <lineage>
        <taxon>Bacteria</taxon>
        <taxon>Pseudomonadati</taxon>
        <taxon>Pseudomonadota</taxon>
        <taxon>Betaproteobacteria</taxon>
        <taxon>Burkholderiales</taxon>
        <taxon>Burkholderiaceae</taxon>
        <taxon>Polynucleobacter</taxon>
    </lineage>
</organism>
<dbReference type="EMBL" id="CP028942">
    <property type="protein sequence ID" value="QKM65478.1"/>
    <property type="molecule type" value="Genomic_DNA"/>
</dbReference>
<evidence type="ECO:0000256" key="1">
    <source>
        <dbReference type="SAM" id="Phobius"/>
    </source>
</evidence>
<dbReference type="AlphaFoldDB" id="A0A6M9Q1B7"/>
<accession>A0A6M9Q1B7</accession>
<dbReference type="InterPro" id="IPR021344">
    <property type="entry name" value="DUF2970"/>
</dbReference>
<keyword evidence="1" id="KW-1133">Transmembrane helix</keyword>
<feature type="transmembrane region" description="Helical" evidence="1">
    <location>
        <begin position="37"/>
        <end position="59"/>
    </location>
</feature>
<gene>
    <name evidence="2" type="ORF">DCO17_09645</name>
</gene>
<evidence type="ECO:0000313" key="2">
    <source>
        <dbReference type="EMBL" id="QKM65478.1"/>
    </source>
</evidence>
<keyword evidence="3" id="KW-1185">Reference proteome</keyword>
<dbReference type="KEGG" id="ptrp:DCO17_09645"/>
<dbReference type="Proteomes" id="UP000503312">
    <property type="component" value="Chromosome"/>
</dbReference>
<dbReference type="Pfam" id="PF11174">
    <property type="entry name" value="DUF2970"/>
    <property type="match status" value="1"/>
</dbReference>
<reference evidence="2 3" key="1">
    <citation type="submission" date="2018-04" db="EMBL/GenBank/DDBJ databases">
        <title>Polynucleobacter sp. UH21B genome.</title>
        <authorList>
            <person name="Hahn M.W."/>
        </authorList>
    </citation>
    <scope>NUCLEOTIDE SEQUENCE [LARGE SCALE GENOMIC DNA]</scope>
    <source>
        <strain evidence="2 3">MWH-UH21B</strain>
    </source>
</reference>
<keyword evidence="1" id="KW-0472">Membrane</keyword>
<dbReference type="RefSeq" id="WP_173956514.1">
    <property type="nucleotide sequence ID" value="NZ_CP028942.1"/>
</dbReference>
<name>A0A6M9Q1B7_9BURK</name>
<evidence type="ECO:0000313" key="3">
    <source>
        <dbReference type="Proteomes" id="UP000503312"/>
    </source>
</evidence>
<keyword evidence="1" id="KW-0812">Transmembrane</keyword>